<dbReference type="Gene3D" id="1.20.120.50">
    <property type="entry name" value="Hemerythrin-like"/>
    <property type="match status" value="1"/>
</dbReference>
<dbReference type="Pfam" id="PF01814">
    <property type="entry name" value="Hemerythrin"/>
    <property type="match status" value="1"/>
</dbReference>
<dbReference type="EMBL" id="LNAM01000216">
    <property type="protein sequence ID" value="KSV57529.1"/>
    <property type="molecule type" value="Genomic_DNA"/>
</dbReference>
<dbReference type="Proteomes" id="UP000054874">
    <property type="component" value="Unassembled WGS sequence"/>
</dbReference>
<dbReference type="GO" id="GO:0046872">
    <property type="term" value="F:metal ion binding"/>
    <property type="evidence" value="ECO:0007669"/>
    <property type="project" value="UniProtKB-KW"/>
</dbReference>
<reference evidence="5 6" key="1">
    <citation type="submission" date="2015-11" db="EMBL/GenBank/DDBJ databases">
        <title>Butyribacter intestini gen. nov., sp. nov., a butyric acid-producing bacterium of the family Lachnospiraceae isolated from the human faeces.</title>
        <authorList>
            <person name="Zou Y."/>
            <person name="Xue W."/>
            <person name="Luo G."/>
            <person name="Lv M."/>
        </authorList>
    </citation>
    <scope>NUCLEOTIDE SEQUENCE [LARGE SCALE GENOMIC DNA]</scope>
    <source>
        <strain evidence="5 6">ACET-33324</strain>
    </source>
</reference>
<dbReference type="OrthoDB" id="9797092at2"/>
<sequence>MFEMKPEYFTGIEQIDNEHKRLFEIANNLCELMKNDFISDKYDNICTAIQELKDYTRYHFSDEEAYMQSVRHKNIFSQKIEHDAFLRKIEELEISDIDENQKAVIFDMLNFLNDWLVHHILEKDKLIAEDK</sequence>
<dbReference type="PANTHER" id="PTHR37164">
    <property type="entry name" value="BACTERIOHEMERYTHRIN"/>
    <property type="match status" value="1"/>
</dbReference>
<dbReference type="NCBIfam" id="NF033749">
    <property type="entry name" value="bact_hemeryth"/>
    <property type="match status" value="1"/>
</dbReference>
<dbReference type="AlphaFoldDB" id="A0A0V8QBR9"/>
<accession>A0A0V8QBR9</accession>
<evidence type="ECO:0000259" key="4">
    <source>
        <dbReference type="Pfam" id="PF01814"/>
    </source>
</evidence>
<comment type="caution">
    <text evidence="5">The sequence shown here is derived from an EMBL/GenBank/DDBJ whole genome shotgun (WGS) entry which is preliminary data.</text>
</comment>
<gene>
    <name evidence="5" type="ORF">ASU35_16080</name>
</gene>
<comment type="similarity">
    <text evidence="1">Belongs to the hemerythrin family.</text>
</comment>
<protein>
    <submittedName>
        <fullName evidence="5">Bacteriohemerythrin</fullName>
    </submittedName>
</protein>
<evidence type="ECO:0000256" key="2">
    <source>
        <dbReference type="ARBA" id="ARBA00022723"/>
    </source>
</evidence>
<name>A0A0V8QBR9_9FIRM</name>
<dbReference type="InterPro" id="IPR050669">
    <property type="entry name" value="Hemerythrin"/>
</dbReference>
<keyword evidence="3" id="KW-0408">Iron</keyword>
<organism evidence="5 6">
    <name type="scientific">Acetivibrio ethanolgignens</name>
    <dbReference type="NCBI Taxonomy" id="290052"/>
    <lineage>
        <taxon>Bacteria</taxon>
        <taxon>Bacillati</taxon>
        <taxon>Bacillota</taxon>
        <taxon>Clostridia</taxon>
        <taxon>Eubacteriales</taxon>
        <taxon>Oscillospiraceae</taxon>
        <taxon>Acetivibrio</taxon>
    </lineage>
</organism>
<keyword evidence="6" id="KW-1185">Reference proteome</keyword>
<dbReference type="NCBIfam" id="TIGR02481">
    <property type="entry name" value="hemeryth_dom"/>
    <property type="match status" value="1"/>
</dbReference>
<dbReference type="InterPro" id="IPR035938">
    <property type="entry name" value="Hemerythrin-like_sf"/>
</dbReference>
<dbReference type="SUPFAM" id="SSF47188">
    <property type="entry name" value="Hemerythrin-like"/>
    <property type="match status" value="1"/>
</dbReference>
<evidence type="ECO:0000313" key="6">
    <source>
        <dbReference type="Proteomes" id="UP000054874"/>
    </source>
</evidence>
<dbReference type="PANTHER" id="PTHR37164:SF1">
    <property type="entry name" value="BACTERIOHEMERYTHRIN"/>
    <property type="match status" value="1"/>
</dbReference>
<proteinExistence type="inferred from homology"/>
<evidence type="ECO:0000256" key="1">
    <source>
        <dbReference type="ARBA" id="ARBA00010587"/>
    </source>
</evidence>
<dbReference type="RefSeq" id="WP_058354226.1">
    <property type="nucleotide sequence ID" value="NZ_CABMMD010000216.1"/>
</dbReference>
<evidence type="ECO:0000256" key="3">
    <source>
        <dbReference type="ARBA" id="ARBA00023004"/>
    </source>
</evidence>
<dbReference type="STRING" id="290052.ASU35_16080"/>
<keyword evidence="2" id="KW-0479">Metal-binding</keyword>
<evidence type="ECO:0000313" key="5">
    <source>
        <dbReference type="EMBL" id="KSV57529.1"/>
    </source>
</evidence>
<dbReference type="InterPro" id="IPR012312">
    <property type="entry name" value="Hemerythrin-like"/>
</dbReference>
<dbReference type="CDD" id="cd12107">
    <property type="entry name" value="Hemerythrin"/>
    <property type="match status" value="1"/>
</dbReference>
<dbReference type="InterPro" id="IPR012827">
    <property type="entry name" value="Hemerythrin_metal-bd"/>
</dbReference>
<feature type="domain" description="Hemerythrin-like" evidence="4">
    <location>
        <begin position="10"/>
        <end position="127"/>
    </location>
</feature>